<dbReference type="Pfam" id="PF17939">
    <property type="entry name" value="TetR_C_30"/>
    <property type="match status" value="1"/>
</dbReference>
<dbReference type="SUPFAM" id="SSF48498">
    <property type="entry name" value="Tetracyclin repressor-like, C-terminal domain"/>
    <property type="match status" value="1"/>
</dbReference>
<feature type="domain" description="PsrA tetracyclin repressor-like C-terminal" evidence="1">
    <location>
        <begin position="2"/>
        <end position="44"/>
    </location>
</feature>
<reference evidence="2" key="1">
    <citation type="submission" date="2019-09" db="EMBL/GenBank/DDBJ databases">
        <title>Draft genome sequences of 48 bacterial type strains from the CCUG.</title>
        <authorList>
            <person name="Tunovic T."/>
            <person name="Pineiro-Iglesias B."/>
            <person name="Unosson C."/>
            <person name="Inganas E."/>
            <person name="Ohlen M."/>
            <person name="Cardew S."/>
            <person name="Jensie-Markopoulos S."/>
            <person name="Salva-Serra F."/>
            <person name="Jaen-Luchoro D."/>
            <person name="Karlsson R."/>
            <person name="Svensson-Stadler L."/>
            <person name="Chun J."/>
            <person name="Moore E."/>
        </authorList>
    </citation>
    <scope>NUCLEOTIDE SEQUENCE</scope>
    <source>
        <strain evidence="2">CCUG 50899</strain>
    </source>
</reference>
<proteinExistence type="predicted"/>
<dbReference type="InterPro" id="IPR036271">
    <property type="entry name" value="Tet_transcr_reg_TetR-rel_C_sf"/>
</dbReference>
<evidence type="ECO:0000259" key="1">
    <source>
        <dbReference type="Pfam" id="PF17939"/>
    </source>
</evidence>
<organism evidence="2">
    <name type="scientific">Brucella pituitosa</name>
    <dbReference type="NCBI Taxonomy" id="571256"/>
    <lineage>
        <taxon>Bacteria</taxon>
        <taxon>Pseudomonadati</taxon>
        <taxon>Pseudomonadota</taxon>
        <taxon>Alphaproteobacteria</taxon>
        <taxon>Hyphomicrobiales</taxon>
        <taxon>Brucellaceae</taxon>
        <taxon>Brucella/Ochrobactrum group</taxon>
        <taxon>Brucella</taxon>
    </lineage>
</organism>
<protein>
    <submittedName>
        <fullName evidence="2">TetR/AcrR family transcriptional regulator</fullName>
    </submittedName>
</protein>
<gene>
    <name evidence="2" type="ORF">F7Q93_24270</name>
</gene>
<dbReference type="Gene3D" id="1.10.357.10">
    <property type="entry name" value="Tetracycline Repressor, domain 2"/>
    <property type="match status" value="1"/>
</dbReference>
<accession>A0A643ESM7</accession>
<dbReference type="AlphaFoldDB" id="A0A643ESM7"/>
<dbReference type="InterPro" id="IPR041586">
    <property type="entry name" value="PsrA_TetR_C"/>
</dbReference>
<sequence length="50" mass="5454">AFLVGTYLFMLNDLGRLNDLTDGQIGEIDRESMLRELVIFLAAGLAAPIS</sequence>
<feature type="non-terminal residue" evidence="2">
    <location>
        <position position="1"/>
    </location>
</feature>
<evidence type="ECO:0000313" key="2">
    <source>
        <dbReference type="EMBL" id="KAB0564662.1"/>
    </source>
</evidence>
<comment type="caution">
    <text evidence="2">The sequence shown here is derived from an EMBL/GenBank/DDBJ whole genome shotgun (WGS) entry which is preliminary data.</text>
</comment>
<dbReference type="EMBL" id="VZPE01000022">
    <property type="protein sequence ID" value="KAB0564662.1"/>
    <property type="molecule type" value="Genomic_DNA"/>
</dbReference>
<name>A0A643ESM7_9HYPH</name>